<dbReference type="EMBL" id="WJXW01000001">
    <property type="protein sequence ID" value="KAF9741786.1"/>
    <property type="molecule type" value="Genomic_DNA"/>
</dbReference>
<dbReference type="PANTHER" id="PTHR28048:SF1">
    <property type="entry name" value="ACR195WP"/>
    <property type="match status" value="1"/>
</dbReference>
<protein>
    <recommendedName>
        <fullName evidence="1">Distal membrane-arm assembly complex protein 1-like domain-containing protein</fullName>
    </recommendedName>
</protein>
<evidence type="ECO:0000313" key="3">
    <source>
        <dbReference type="Proteomes" id="UP000756921"/>
    </source>
</evidence>
<feature type="domain" description="Distal membrane-arm assembly complex protein 1-like" evidence="1">
    <location>
        <begin position="26"/>
        <end position="63"/>
    </location>
</feature>
<dbReference type="Proteomes" id="UP000756921">
    <property type="component" value="Unassembled WGS sequence"/>
</dbReference>
<organism evidence="2 3">
    <name type="scientific">Paraphaeosphaeria minitans</name>
    <dbReference type="NCBI Taxonomy" id="565426"/>
    <lineage>
        <taxon>Eukaryota</taxon>
        <taxon>Fungi</taxon>
        <taxon>Dikarya</taxon>
        <taxon>Ascomycota</taxon>
        <taxon>Pezizomycotina</taxon>
        <taxon>Dothideomycetes</taxon>
        <taxon>Pleosporomycetidae</taxon>
        <taxon>Pleosporales</taxon>
        <taxon>Massarineae</taxon>
        <taxon>Didymosphaeriaceae</taxon>
        <taxon>Paraphaeosphaeria</taxon>
    </lineage>
</organism>
<dbReference type="OrthoDB" id="6604875at2759"/>
<dbReference type="PANTHER" id="PTHR28048">
    <property type="entry name" value="ACR195WP"/>
    <property type="match status" value="1"/>
</dbReference>
<dbReference type="InterPro" id="IPR053092">
    <property type="entry name" value="Mitochondrial_unc_protein"/>
</dbReference>
<evidence type="ECO:0000313" key="2">
    <source>
        <dbReference type="EMBL" id="KAF9741786.1"/>
    </source>
</evidence>
<sequence length="93" mass="9965">MSALSKDSGFPTFKEALKNDREQFDDCTPCRIVGSGAFIGLGAYTYMSGHSQLKAQEAAIKQSKSMFGMASRRAAITGTATALVGAGVYRWFT</sequence>
<evidence type="ECO:0000259" key="1">
    <source>
        <dbReference type="Pfam" id="PF15055"/>
    </source>
</evidence>
<keyword evidence="3" id="KW-1185">Reference proteome</keyword>
<gene>
    <name evidence="2" type="ORF">PMIN01_01325</name>
</gene>
<proteinExistence type="predicted"/>
<dbReference type="InterPro" id="IPR028036">
    <property type="entry name" value="DMAC1-like_dom"/>
</dbReference>
<dbReference type="AlphaFoldDB" id="A0A9P6GTX4"/>
<comment type="caution">
    <text evidence="2">The sequence shown here is derived from an EMBL/GenBank/DDBJ whole genome shotgun (WGS) entry which is preliminary data.</text>
</comment>
<reference evidence="2" key="1">
    <citation type="journal article" date="2020" name="Mol. Plant Microbe Interact.">
        <title>Genome Sequence of the Biocontrol Agent Coniothyrium minitans strain Conio (IMI 134523).</title>
        <authorList>
            <person name="Patel D."/>
            <person name="Shittu T.A."/>
            <person name="Baroncelli R."/>
            <person name="Muthumeenakshi S."/>
            <person name="Osborne T.H."/>
            <person name="Janganan T.K."/>
            <person name="Sreenivasaprasad S."/>
        </authorList>
    </citation>
    <scope>NUCLEOTIDE SEQUENCE</scope>
    <source>
        <strain evidence="2">Conio</strain>
    </source>
</reference>
<dbReference type="Pfam" id="PF15055">
    <property type="entry name" value="DMAC1_Dmo2"/>
    <property type="match status" value="1"/>
</dbReference>
<name>A0A9P6GTX4_9PLEO</name>
<accession>A0A9P6GTX4</accession>